<sequence>MILGLFYLVGLTLFLMTGIHVASAILMTALVSDYFTLQILPNMMGNILWNTMNEFLLVAIPLFILLGEILTRSGVADRMYGALAAWLRWLPGGLLHTNIVTSALFAATSGSSVATAATVGTVALPTLKSLGYQERLVLGSIAAGGTLGILIPPSINMVVYGALTETSVGKLFAAGIVPGLVLTLIMMGIIVVMSLLKNVAPKDERKALALAQRLKLLLDILPVALIFCLIMGSIYLGWATPTEAAAAGVVGSLVIAAANRTLSIAMLHGAFLAALRTTAMVILVVMAAFVLNFALSMAGVPQMLSEYVRDLHLSPMVTIWALVVFYLLLGCFLEAIAMMVTTVGVVVPLVVSLGFDPLWFGIFMVLMMEMALITPPVGLNLFVVQNIRLSRGHITDVYIGALPFVLAMLLLVALLIYFPGIVLWLPHQLFT</sequence>
<dbReference type="NCBIfam" id="TIGR00786">
    <property type="entry name" value="dctM"/>
    <property type="match status" value="1"/>
</dbReference>
<keyword evidence="7" id="KW-0813">Transport</keyword>
<keyword evidence="3 7" id="KW-0997">Cell inner membrane</keyword>
<dbReference type="RefSeq" id="WP_376811607.1">
    <property type="nucleotide sequence ID" value="NZ_JBHSDY010000002.1"/>
</dbReference>
<evidence type="ECO:0000256" key="2">
    <source>
        <dbReference type="ARBA" id="ARBA00022475"/>
    </source>
</evidence>
<evidence type="ECO:0000256" key="1">
    <source>
        <dbReference type="ARBA" id="ARBA00004429"/>
    </source>
</evidence>
<keyword evidence="6 7" id="KW-0472">Membrane</keyword>
<comment type="function">
    <text evidence="7">Part of the tripartite ATP-independent periplasmic (TRAP) transport system.</text>
</comment>
<dbReference type="EMBL" id="JBHSDY010000002">
    <property type="protein sequence ID" value="MFC4297042.1"/>
    <property type="molecule type" value="Genomic_DNA"/>
</dbReference>
<evidence type="ECO:0000256" key="7">
    <source>
        <dbReference type="RuleBase" id="RU369079"/>
    </source>
</evidence>
<gene>
    <name evidence="9" type="ORF">ACFO0J_03175</name>
</gene>
<keyword evidence="10" id="KW-1185">Reference proteome</keyword>
<dbReference type="Pfam" id="PF06808">
    <property type="entry name" value="DctM"/>
    <property type="match status" value="1"/>
</dbReference>
<feature type="transmembrane region" description="Helical" evidence="7">
    <location>
        <begin position="216"/>
        <end position="238"/>
    </location>
</feature>
<evidence type="ECO:0000313" key="9">
    <source>
        <dbReference type="EMBL" id="MFC4297042.1"/>
    </source>
</evidence>
<feature type="transmembrane region" description="Helical" evidence="7">
    <location>
        <begin position="311"/>
        <end position="329"/>
    </location>
</feature>
<dbReference type="PANTHER" id="PTHR33362:SF5">
    <property type="entry name" value="C4-DICARBOXYLATE TRAP TRANSPORTER LARGE PERMEASE PROTEIN DCTM"/>
    <property type="match status" value="1"/>
</dbReference>
<accession>A0ABV8RUW5</accession>
<reference evidence="10" key="1">
    <citation type="journal article" date="2019" name="Int. J. Syst. Evol. Microbiol.">
        <title>The Global Catalogue of Microorganisms (GCM) 10K type strain sequencing project: providing services to taxonomists for standard genome sequencing and annotation.</title>
        <authorList>
            <consortium name="The Broad Institute Genomics Platform"/>
            <consortium name="The Broad Institute Genome Sequencing Center for Infectious Disease"/>
            <person name="Wu L."/>
            <person name="Ma J."/>
        </authorList>
    </citation>
    <scope>NUCLEOTIDE SEQUENCE [LARGE SCALE GENOMIC DNA]</scope>
    <source>
        <strain evidence="10">CGMCC 1.19029</strain>
    </source>
</reference>
<evidence type="ECO:0000256" key="3">
    <source>
        <dbReference type="ARBA" id="ARBA00022519"/>
    </source>
</evidence>
<evidence type="ECO:0000256" key="6">
    <source>
        <dbReference type="ARBA" id="ARBA00023136"/>
    </source>
</evidence>
<feature type="transmembrane region" description="Helical" evidence="7">
    <location>
        <begin position="171"/>
        <end position="196"/>
    </location>
</feature>
<feature type="transmembrane region" description="Helical" evidence="7">
    <location>
        <begin position="396"/>
        <end position="425"/>
    </location>
</feature>
<feature type="transmembrane region" description="Helical" evidence="7">
    <location>
        <begin position="136"/>
        <end position="159"/>
    </location>
</feature>
<evidence type="ECO:0000313" key="10">
    <source>
        <dbReference type="Proteomes" id="UP001595756"/>
    </source>
</evidence>
<organism evidence="9 10">
    <name type="scientific">Castellaniella hirudinis</name>
    <dbReference type="NCBI Taxonomy" id="1144617"/>
    <lineage>
        <taxon>Bacteria</taxon>
        <taxon>Pseudomonadati</taxon>
        <taxon>Pseudomonadota</taxon>
        <taxon>Betaproteobacteria</taxon>
        <taxon>Burkholderiales</taxon>
        <taxon>Alcaligenaceae</taxon>
        <taxon>Castellaniella</taxon>
    </lineage>
</organism>
<proteinExistence type="inferred from homology"/>
<comment type="caution">
    <text evidence="9">The sequence shown here is derived from an EMBL/GenBank/DDBJ whole genome shotgun (WGS) entry which is preliminary data.</text>
</comment>
<feature type="domain" description="TRAP C4-dicarboxylate transport system permease DctM subunit" evidence="8">
    <location>
        <begin position="8"/>
        <end position="421"/>
    </location>
</feature>
<feature type="transmembrane region" description="Helical" evidence="7">
    <location>
        <begin position="48"/>
        <end position="67"/>
    </location>
</feature>
<feature type="transmembrane region" description="Helical" evidence="7">
    <location>
        <begin position="244"/>
        <end position="267"/>
    </location>
</feature>
<comment type="subcellular location">
    <subcellularLocation>
        <location evidence="1 7">Cell inner membrane</location>
        <topology evidence="1 7">Multi-pass membrane protein</topology>
    </subcellularLocation>
</comment>
<dbReference type="PANTHER" id="PTHR33362">
    <property type="entry name" value="SIALIC ACID TRAP TRANSPORTER PERMEASE PROTEIN SIAT-RELATED"/>
    <property type="match status" value="1"/>
</dbReference>
<keyword evidence="4 7" id="KW-0812">Transmembrane</keyword>
<feature type="transmembrane region" description="Helical" evidence="7">
    <location>
        <begin position="361"/>
        <end position="384"/>
    </location>
</feature>
<evidence type="ECO:0000256" key="4">
    <source>
        <dbReference type="ARBA" id="ARBA00022692"/>
    </source>
</evidence>
<feature type="transmembrane region" description="Helical" evidence="7">
    <location>
        <begin position="336"/>
        <end position="355"/>
    </location>
</feature>
<name>A0ABV8RUW5_9BURK</name>
<feature type="transmembrane region" description="Helical" evidence="7">
    <location>
        <begin position="279"/>
        <end position="299"/>
    </location>
</feature>
<dbReference type="InterPro" id="IPR004681">
    <property type="entry name" value="TRAP_DctM"/>
</dbReference>
<dbReference type="InterPro" id="IPR010656">
    <property type="entry name" value="DctM"/>
</dbReference>
<dbReference type="Proteomes" id="UP001595756">
    <property type="component" value="Unassembled WGS sequence"/>
</dbReference>
<protein>
    <recommendedName>
        <fullName evidence="7">TRAP transporter large permease protein</fullName>
    </recommendedName>
</protein>
<comment type="similarity">
    <text evidence="7">Belongs to the TRAP transporter large permease family.</text>
</comment>
<comment type="caution">
    <text evidence="7">Lacks conserved residue(s) required for the propagation of feature annotation.</text>
</comment>
<dbReference type="PIRSF" id="PIRSF006066">
    <property type="entry name" value="HI0050"/>
    <property type="match status" value="1"/>
</dbReference>
<comment type="subunit">
    <text evidence="7">The complex comprises the extracytoplasmic solute receptor protein and the two transmembrane proteins.</text>
</comment>
<evidence type="ECO:0000259" key="8">
    <source>
        <dbReference type="Pfam" id="PF06808"/>
    </source>
</evidence>
<evidence type="ECO:0000256" key="5">
    <source>
        <dbReference type="ARBA" id="ARBA00022989"/>
    </source>
</evidence>
<keyword evidence="2" id="KW-1003">Cell membrane</keyword>
<keyword evidence="5 7" id="KW-1133">Transmembrane helix</keyword>